<keyword evidence="2 3" id="KW-0012">Acyltransferase</keyword>
<evidence type="ECO:0000313" key="7">
    <source>
        <dbReference type="Proteomes" id="UP001519332"/>
    </source>
</evidence>
<accession>A0ABS4TMP2</accession>
<gene>
    <name evidence="6" type="ORF">JOF56_006068</name>
</gene>
<feature type="domain" description="Eis-like acetyltransferase" evidence="5">
    <location>
        <begin position="181"/>
        <end position="293"/>
    </location>
</feature>
<keyword evidence="1 3" id="KW-0808">Transferase</keyword>
<comment type="subunit">
    <text evidence="3">Homohexamer; trimer of dimers.</text>
</comment>
<dbReference type="Gene3D" id="3.40.630.30">
    <property type="match status" value="2"/>
</dbReference>
<dbReference type="PANTHER" id="PTHR37817">
    <property type="entry name" value="N-ACETYLTRANSFERASE EIS"/>
    <property type="match status" value="1"/>
</dbReference>
<dbReference type="Pfam" id="PF13527">
    <property type="entry name" value="Acetyltransf_9"/>
    <property type="match status" value="1"/>
</dbReference>
<dbReference type="InterPro" id="IPR036527">
    <property type="entry name" value="SCP2_sterol-bd_dom_sf"/>
</dbReference>
<dbReference type="InterPro" id="IPR051554">
    <property type="entry name" value="Acetyltransferase_Eis"/>
</dbReference>
<feature type="binding site" evidence="3">
    <location>
        <begin position="120"/>
        <end position="121"/>
    </location>
    <ligand>
        <name>acetyl-CoA</name>
        <dbReference type="ChEBI" id="CHEBI:57288"/>
    </ligand>
</feature>
<keyword evidence="7" id="KW-1185">Reference proteome</keyword>
<evidence type="ECO:0000256" key="2">
    <source>
        <dbReference type="ARBA" id="ARBA00023315"/>
    </source>
</evidence>
<organism evidence="6 7">
    <name type="scientific">Kibdelosporangium banguiense</name>
    <dbReference type="NCBI Taxonomy" id="1365924"/>
    <lineage>
        <taxon>Bacteria</taxon>
        <taxon>Bacillati</taxon>
        <taxon>Actinomycetota</taxon>
        <taxon>Actinomycetes</taxon>
        <taxon>Pseudonocardiales</taxon>
        <taxon>Pseudonocardiaceae</taxon>
        <taxon>Kibdelosporangium</taxon>
    </lineage>
</organism>
<dbReference type="Pfam" id="PF13530">
    <property type="entry name" value="SCP2_2"/>
    <property type="match status" value="1"/>
</dbReference>
<dbReference type="InterPro" id="IPR016181">
    <property type="entry name" value="Acyl_CoA_acyltransferase"/>
</dbReference>
<dbReference type="Proteomes" id="UP001519332">
    <property type="component" value="Unassembled WGS sequence"/>
</dbReference>
<evidence type="ECO:0000313" key="6">
    <source>
        <dbReference type="EMBL" id="MBP2325683.1"/>
    </source>
</evidence>
<dbReference type="HAMAP" id="MF_01812">
    <property type="entry name" value="Eis"/>
    <property type="match status" value="1"/>
</dbReference>
<dbReference type="SUPFAM" id="SSF55729">
    <property type="entry name" value="Acyl-CoA N-acyltransferases (Nat)"/>
    <property type="match status" value="1"/>
</dbReference>
<feature type="binding site" evidence="3">
    <location>
        <begin position="84"/>
        <end position="86"/>
    </location>
    <ligand>
        <name>acetyl-CoA</name>
        <dbReference type="ChEBI" id="CHEBI:57288"/>
    </ligand>
</feature>
<comment type="caution">
    <text evidence="6">The sequence shown here is derived from an EMBL/GenBank/DDBJ whole genome shotgun (WGS) entry which is preliminary data.</text>
</comment>
<dbReference type="InterPro" id="IPR025559">
    <property type="entry name" value="Eis_dom"/>
</dbReference>
<feature type="active site" description="Proton donor" evidence="3">
    <location>
        <position position="125"/>
    </location>
</feature>
<proteinExistence type="inferred from homology"/>
<dbReference type="NCBIfam" id="NF002367">
    <property type="entry name" value="PRK01346.1-4"/>
    <property type="match status" value="1"/>
</dbReference>
<dbReference type="Gene3D" id="3.30.1050.10">
    <property type="entry name" value="SCP2 sterol-binding domain"/>
    <property type="match status" value="1"/>
</dbReference>
<sequence>MTDFAVRVLTEDAEIRAAHTVLAVALHNPPLTDERWKQLKPTYAPERYFGAVTDVGVVASTYIFDSSVVVPGGNVVPMAAVSRVGVRADFTRRGVLTELMRFHLADAKARGQIFGGLHASEAVIYGRFGYGVSTSARHLRLRRARVRPGLPREGRMRMLGAEEAVALIPVLHERVGFGRPGTMSRGRDWWATQFDRTMRGDEPYQVYVHSGPDGDDGYVIYESIRNDNTDSMDHGAVIQLWELWGTTQQVRNELWQFMLGIDLVREIQAYNQPLDEGVELLLADPRTCHTNELDDELWLRLIDVPAALAARTYGDADPVVLSVNDAFLPENSGTYQVSHDGVSRTSEPAAFTVDVDVLAMMYLGAWRPTALAAAGRLQVNDPQALSRADRLFATDTVAWCGTGF</sequence>
<dbReference type="PANTHER" id="PTHR37817:SF1">
    <property type="entry name" value="N-ACETYLTRANSFERASE EIS"/>
    <property type="match status" value="1"/>
</dbReference>
<evidence type="ECO:0000256" key="1">
    <source>
        <dbReference type="ARBA" id="ARBA00022679"/>
    </source>
</evidence>
<dbReference type="RefSeq" id="WP_209642854.1">
    <property type="nucleotide sequence ID" value="NZ_JAGINW010000001.1"/>
</dbReference>
<dbReference type="InterPro" id="IPR022902">
    <property type="entry name" value="NAcTrfase_Eis"/>
</dbReference>
<feature type="binding site" evidence="3">
    <location>
        <begin position="92"/>
        <end position="97"/>
    </location>
    <ligand>
        <name>acetyl-CoA</name>
        <dbReference type="ChEBI" id="CHEBI:57288"/>
    </ligand>
</feature>
<dbReference type="SUPFAM" id="SSF55718">
    <property type="entry name" value="SCP-like"/>
    <property type="match status" value="1"/>
</dbReference>
<name>A0ABS4TMP2_9PSEU</name>
<feature type="active site" description="Proton acceptor; via carboxylate" evidence="3">
    <location>
        <position position="404"/>
    </location>
</feature>
<protein>
    <submittedName>
        <fullName evidence="6">Acetyltransferase</fullName>
    </submittedName>
</protein>
<dbReference type="Pfam" id="PF17668">
    <property type="entry name" value="Acetyltransf_17"/>
    <property type="match status" value="1"/>
</dbReference>
<evidence type="ECO:0000256" key="3">
    <source>
        <dbReference type="HAMAP-Rule" id="MF_01812"/>
    </source>
</evidence>
<comment type="similarity">
    <text evidence="3">Belongs to the acetyltransferase Eis family.</text>
</comment>
<reference evidence="6 7" key="1">
    <citation type="submission" date="2021-03" db="EMBL/GenBank/DDBJ databases">
        <title>Sequencing the genomes of 1000 actinobacteria strains.</title>
        <authorList>
            <person name="Klenk H.-P."/>
        </authorList>
    </citation>
    <scope>NUCLEOTIDE SEQUENCE [LARGE SCALE GENOMIC DNA]</scope>
    <source>
        <strain evidence="6 7">DSM 46670</strain>
    </source>
</reference>
<dbReference type="EMBL" id="JAGINW010000001">
    <property type="protein sequence ID" value="MBP2325683.1"/>
    <property type="molecule type" value="Genomic_DNA"/>
</dbReference>
<evidence type="ECO:0000259" key="5">
    <source>
        <dbReference type="Pfam" id="PF17668"/>
    </source>
</evidence>
<dbReference type="InterPro" id="IPR041380">
    <property type="entry name" value="Acetyltransf_17"/>
</dbReference>
<feature type="domain" description="Enhanced intracellular survival protein" evidence="4">
    <location>
        <begin position="304"/>
        <end position="400"/>
    </location>
</feature>
<evidence type="ECO:0000259" key="4">
    <source>
        <dbReference type="Pfam" id="PF13530"/>
    </source>
</evidence>